<dbReference type="InterPro" id="IPR023753">
    <property type="entry name" value="FAD/NAD-binding_dom"/>
</dbReference>
<protein>
    <submittedName>
        <fullName evidence="7">Ferredoxin reductase</fullName>
    </submittedName>
</protein>
<reference evidence="7 8" key="1">
    <citation type="submission" date="2017-08" db="EMBL/GenBank/DDBJ databases">
        <title>Multipartite genome sequences of Sinorhizobium species nodulating soybeans.</title>
        <authorList>
            <person name="Tian C.F."/>
        </authorList>
    </citation>
    <scope>NUCLEOTIDE SEQUENCE [LARGE SCALE GENOMIC DNA]</scope>
    <source>
        <strain evidence="7 8">CCBAU 05684</strain>
        <plasmid evidence="8">psj05684b</plasmid>
    </source>
</reference>
<dbReference type="InterPro" id="IPR016156">
    <property type="entry name" value="FAD/NAD-linked_Rdtase_dimer_sf"/>
</dbReference>
<geneLocation type="plasmid" evidence="8">
    <name>psj05684b</name>
</geneLocation>
<dbReference type="GO" id="GO:0016651">
    <property type="term" value="F:oxidoreductase activity, acting on NAD(P)H"/>
    <property type="evidence" value="ECO:0007669"/>
    <property type="project" value="TreeGrafter"/>
</dbReference>
<dbReference type="RefSeq" id="WP_095694390.1">
    <property type="nucleotide sequence ID" value="NZ_CP023068.1"/>
</dbReference>
<dbReference type="AlphaFoldDB" id="A0A249PM40"/>
<evidence type="ECO:0000313" key="7">
    <source>
        <dbReference type="EMBL" id="ASY66817.1"/>
    </source>
</evidence>
<evidence type="ECO:0000256" key="3">
    <source>
        <dbReference type="ARBA" id="ARBA00022827"/>
    </source>
</evidence>
<evidence type="ECO:0000256" key="4">
    <source>
        <dbReference type="ARBA" id="ARBA00023002"/>
    </source>
</evidence>
<keyword evidence="3" id="KW-0274">FAD</keyword>
<comment type="cofactor">
    <cofactor evidence="1">
        <name>FAD</name>
        <dbReference type="ChEBI" id="CHEBI:57692"/>
    </cofactor>
</comment>
<dbReference type="PRINTS" id="PR00411">
    <property type="entry name" value="PNDRDTASEI"/>
</dbReference>
<dbReference type="Gene3D" id="3.50.50.60">
    <property type="entry name" value="FAD/NAD(P)-binding domain"/>
    <property type="match status" value="2"/>
</dbReference>
<name>A0A249PM40_9HYPH</name>
<dbReference type="Proteomes" id="UP000217211">
    <property type="component" value="Plasmid pSJ05684b"/>
</dbReference>
<dbReference type="SUPFAM" id="SSF51905">
    <property type="entry name" value="FAD/NAD(P)-binding domain"/>
    <property type="match status" value="1"/>
</dbReference>
<feature type="domain" description="Reductase C-terminal" evidence="6">
    <location>
        <begin position="318"/>
        <end position="379"/>
    </location>
</feature>
<dbReference type="KEGG" id="esj:SJ05684_b58350"/>
<keyword evidence="8" id="KW-1185">Reference proteome</keyword>
<gene>
    <name evidence="7" type="ORF">SJ05684_b58350</name>
</gene>
<feature type="domain" description="FAD/NAD(P)-binding" evidence="5">
    <location>
        <begin position="4"/>
        <end position="299"/>
    </location>
</feature>
<dbReference type="InterPro" id="IPR036188">
    <property type="entry name" value="FAD/NAD-bd_sf"/>
</dbReference>
<keyword evidence="2" id="KW-0285">Flavoprotein</keyword>
<keyword evidence="7" id="KW-0614">Plasmid</keyword>
<evidence type="ECO:0000313" key="8">
    <source>
        <dbReference type="Proteomes" id="UP000217211"/>
    </source>
</evidence>
<dbReference type="InterPro" id="IPR050446">
    <property type="entry name" value="FAD-oxidoreductase/Apoptosis"/>
</dbReference>
<dbReference type="GO" id="GO:0005737">
    <property type="term" value="C:cytoplasm"/>
    <property type="evidence" value="ECO:0007669"/>
    <property type="project" value="TreeGrafter"/>
</dbReference>
<dbReference type="InterPro" id="IPR028202">
    <property type="entry name" value="Reductase_C"/>
</dbReference>
<dbReference type="PANTHER" id="PTHR43557:SF2">
    <property type="entry name" value="RIESKE DOMAIN-CONTAINING PROTEIN-RELATED"/>
    <property type="match status" value="1"/>
</dbReference>
<evidence type="ECO:0000259" key="5">
    <source>
        <dbReference type="Pfam" id="PF07992"/>
    </source>
</evidence>
<dbReference type="eggNOG" id="COG0446">
    <property type="taxonomic scope" value="Bacteria"/>
</dbReference>
<evidence type="ECO:0000259" key="6">
    <source>
        <dbReference type="Pfam" id="PF14759"/>
    </source>
</evidence>
<dbReference type="PRINTS" id="PR00368">
    <property type="entry name" value="FADPNR"/>
</dbReference>
<evidence type="ECO:0000256" key="2">
    <source>
        <dbReference type="ARBA" id="ARBA00022630"/>
    </source>
</evidence>
<dbReference type="STRING" id="716928.GCA_000261485_03508"/>
<accession>A0A249PM40</accession>
<dbReference type="PANTHER" id="PTHR43557">
    <property type="entry name" value="APOPTOSIS-INDUCING FACTOR 1"/>
    <property type="match status" value="1"/>
</dbReference>
<sequence length="382" mass="40937">MPRRIVIVGAGQAGLAAAAKLRQAGFAGSITMLGDEGLMPYQRPPLSKAYLLGKLEADRLSYRNEEFYRHEEIEVAPGEAAVEIDRAAGEVVTTLRRISYDHLVLATGARPIELPAPMAAGISNIFYLRNRADADRLRPSLKQGARLLVVGGGYVGLEVAAAARQAGASVTLVEMAPRILNRVAAEPTAAYFRNLHSAKGVEIREGTGLTELTVDGARVTASLADGSRHSADAVVVGIGVRPNASLAMQAGLAVEGGIVVDAFGRTTDPHIWAAGDCTTFEYDGEMIRIESVPHAIDQAEHVARNVLGAGRAYRPRPWFWSDQFDTKLQIAGLNRGYDRVQSAGGPAESSMTISYFLGERLLAVDCLNDARSFMQAKRQLGL</sequence>
<proteinExistence type="predicted"/>
<evidence type="ECO:0000256" key="1">
    <source>
        <dbReference type="ARBA" id="ARBA00001974"/>
    </source>
</evidence>
<dbReference type="EMBL" id="CP023068">
    <property type="protein sequence ID" value="ASY66817.1"/>
    <property type="molecule type" value="Genomic_DNA"/>
</dbReference>
<dbReference type="Pfam" id="PF07992">
    <property type="entry name" value="Pyr_redox_2"/>
    <property type="match status" value="1"/>
</dbReference>
<dbReference type="Pfam" id="PF14759">
    <property type="entry name" value="Reductase_C"/>
    <property type="match status" value="1"/>
</dbReference>
<organism evidence="7 8">
    <name type="scientific">Sinorhizobium sojae CCBAU 05684</name>
    <dbReference type="NCBI Taxonomy" id="716928"/>
    <lineage>
        <taxon>Bacteria</taxon>
        <taxon>Pseudomonadati</taxon>
        <taxon>Pseudomonadota</taxon>
        <taxon>Alphaproteobacteria</taxon>
        <taxon>Hyphomicrobiales</taxon>
        <taxon>Rhizobiaceae</taxon>
        <taxon>Sinorhizobium/Ensifer group</taxon>
        <taxon>Sinorhizobium</taxon>
    </lineage>
</organism>
<keyword evidence="4" id="KW-0560">Oxidoreductase</keyword>
<dbReference type="SUPFAM" id="SSF55424">
    <property type="entry name" value="FAD/NAD-linked reductases, dimerisation (C-terminal) domain"/>
    <property type="match status" value="1"/>
</dbReference>
<dbReference type="Gene3D" id="3.30.390.30">
    <property type="match status" value="1"/>
</dbReference>